<keyword evidence="2" id="KW-1185">Reference proteome</keyword>
<comment type="caution">
    <text evidence="1">The sequence shown here is derived from an EMBL/GenBank/DDBJ whole genome shotgun (WGS) entry which is preliminary data.</text>
</comment>
<sequence length="186" mass="21550">MLAHYHQDLSADAASRPVSNETLKSLKFHLYPRQHSKAPSLEDKFKAISRELGFPWESELLRFDITSNEMIESMKEMVEYYTKDRVIEPYDILWMFTRGNASLDIEEPWTNSTIRLTVNEGESILIPAGAYHRYALSVNSGSDLRMWAMYKTSDRSYLEADLPPLIFGEEAEQHPARQAYLESIRP</sequence>
<dbReference type="GO" id="GO:0004411">
    <property type="term" value="F:homogentisate 1,2-dioxygenase activity"/>
    <property type="evidence" value="ECO:0007669"/>
    <property type="project" value="UniProtKB-EC"/>
</dbReference>
<evidence type="ECO:0000313" key="1">
    <source>
        <dbReference type="EMBL" id="KAL0579197.1"/>
    </source>
</evidence>
<dbReference type="SUPFAM" id="SSF51182">
    <property type="entry name" value="RmlC-like cupins"/>
    <property type="match status" value="1"/>
</dbReference>
<proteinExistence type="predicted"/>
<keyword evidence="1" id="KW-0223">Dioxygenase</keyword>
<dbReference type="EC" id="1.13.11.5" evidence="1"/>
<organism evidence="1 2">
    <name type="scientific">Marasmius crinis-equi</name>
    <dbReference type="NCBI Taxonomy" id="585013"/>
    <lineage>
        <taxon>Eukaryota</taxon>
        <taxon>Fungi</taxon>
        <taxon>Dikarya</taxon>
        <taxon>Basidiomycota</taxon>
        <taxon>Agaricomycotina</taxon>
        <taxon>Agaricomycetes</taxon>
        <taxon>Agaricomycetidae</taxon>
        <taxon>Agaricales</taxon>
        <taxon>Marasmiineae</taxon>
        <taxon>Marasmiaceae</taxon>
        <taxon>Marasmius</taxon>
    </lineage>
</organism>
<accession>A0ABR3FUZ1</accession>
<evidence type="ECO:0000313" key="2">
    <source>
        <dbReference type="Proteomes" id="UP001465976"/>
    </source>
</evidence>
<dbReference type="EMBL" id="JBAHYK010000068">
    <property type="protein sequence ID" value="KAL0579197.1"/>
    <property type="molecule type" value="Genomic_DNA"/>
</dbReference>
<name>A0ABR3FUZ1_9AGAR</name>
<gene>
    <name evidence="1" type="primary">ADI1_1</name>
    <name evidence="1" type="ORF">V5O48_002820</name>
</gene>
<dbReference type="InterPro" id="IPR011051">
    <property type="entry name" value="RmlC_Cupin_sf"/>
</dbReference>
<reference evidence="1 2" key="1">
    <citation type="submission" date="2024-02" db="EMBL/GenBank/DDBJ databases">
        <title>A draft genome for the cacao thread blight pathogen Marasmius crinis-equi.</title>
        <authorList>
            <person name="Cohen S.P."/>
            <person name="Baruah I.K."/>
            <person name="Amoako-Attah I."/>
            <person name="Bukari Y."/>
            <person name="Meinhardt L.W."/>
            <person name="Bailey B.A."/>
        </authorList>
    </citation>
    <scope>NUCLEOTIDE SEQUENCE [LARGE SCALE GENOMIC DNA]</scope>
    <source>
        <strain evidence="1 2">GH-76</strain>
    </source>
</reference>
<dbReference type="InterPro" id="IPR014710">
    <property type="entry name" value="RmlC-like_jellyroll"/>
</dbReference>
<dbReference type="Proteomes" id="UP001465976">
    <property type="component" value="Unassembled WGS sequence"/>
</dbReference>
<keyword evidence="1" id="KW-0560">Oxidoreductase</keyword>
<dbReference type="Gene3D" id="2.60.120.10">
    <property type="entry name" value="Jelly Rolls"/>
    <property type="match status" value="1"/>
</dbReference>
<protein>
    <submittedName>
        <fullName evidence="1">1,2-dihydroxy-3-keto-5-methylthiopentene dioxygenase</fullName>
        <ecNumber evidence="1">1.13.11.5</ecNumber>
    </submittedName>
</protein>